<evidence type="ECO:0000256" key="1">
    <source>
        <dbReference type="SAM" id="SignalP"/>
    </source>
</evidence>
<reference evidence="3" key="1">
    <citation type="submission" date="2017-05" db="EMBL/GenBank/DDBJ databases">
        <authorList>
            <person name="Rodrigo-Torres L."/>
            <person name="Arahal R. D."/>
            <person name="Lucena T."/>
        </authorList>
    </citation>
    <scope>NUCLEOTIDE SEQUENCE [LARGE SCALE GENOMIC DNA]</scope>
    <source>
        <strain evidence="3">CECT 8649</strain>
    </source>
</reference>
<organism evidence="2 3">
    <name type="scientific">Pelagimonas phthalicica</name>
    <dbReference type="NCBI Taxonomy" id="1037362"/>
    <lineage>
        <taxon>Bacteria</taxon>
        <taxon>Pseudomonadati</taxon>
        <taxon>Pseudomonadota</taxon>
        <taxon>Alphaproteobacteria</taxon>
        <taxon>Rhodobacterales</taxon>
        <taxon>Roseobacteraceae</taxon>
        <taxon>Pelagimonas</taxon>
    </lineage>
</organism>
<proteinExistence type="predicted"/>
<evidence type="ECO:0000313" key="2">
    <source>
        <dbReference type="EMBL" id="SMX27054.1"/>
    </source>
</evidence>
<dbReference type="EMBL" id="FXXP01000001">
    <property type="protein sequence ID" value="SMX27054.1"/>
    <property type="molecule type" value="Genomic_DNA"/>
</dbReference>
<dbReference type="OrthoDB" id="8235393at2"/>
<keyword evidence="1" id="KW-0732">Signal</keyword>
<feature type="signal peptide" evidence="1">
    <location>
        <begin position="1"/>
        <end position="21"/>
    </location>
</feature>
<evidence type="ECO:0000313" key="3">
    <source>
        <dbReference type="Proteomes" id="UP000225972"/>
    </source>
</evidence>
<name>A0A238JA20_9RHOB</name>
<sequence length="303" mass="33045">MRPFFIVSAFLALFPASAALAQSGSPDLNAAPSSVRAIAENFAAGRGADLSRHYAMFVKVIENPGPQKDINARRITSVERSPVDTKYDYLKTHLQTLPRDGGNSRLYEALGGRRNSRDVALFGTPEAGWVAVQGWQDSSQITMSILHLSPGLTQAKMASLNLPLGDKGFSAGEDVSSHVPNDISVAFASDGDLLLSFDTLNRCSGDRRMGVVMRLAASFDRLEWVSPLRVAGGRHFAFSDKSLFAIDGGSCEKDYLYELDLNSGKVKTRQVMPSAQDAGDFTALSGNDLYLVLYNRFIHYKLR</sequence>
<dbReference type="Proteomes" id="UP000225972">
    <property type="component" value="Unassembled WGS sequence"/>
</dbReference>
<gene>
    <name evidence="2" type="ORF">TRP8649_01156</name>
</gene>
<accession>A0A238JA20</accession>
<feature type="chain" id="PRO_5013031543" evidence="1">
    <location>
        <begin position="22"/>
        <end position="303"/>
    </location>
</feature>
<keyword evidence="3" id="KW-1185">Reference proteome</keyword>
<dbReference type="AlphaFoldDB" id="A0A238JA20"/>
<dbReference type="RefSeq" id="WP_133840687.1">
    <property type="nucleotide sequence ID" value="NZ_FXXP01000001.1"/>
</dbReference>
<protein>
    <submittedName>
        <fullName evidence="2">Uncharacterized protein</fullName>
    </submittedName>
</protein>